<keyword evidence="1" id="KW-0732">Signal</keyword>
<gene>
    <name evidence="2" type="ORF">I8J29_31665</name>
</gene>
<dbReference type="PROSITE" id="PS51257">
    <property type="entry name" value="PROKAR_LIPOPROTEIN"/>
    <property type="match status" value="1"/>
</dbReference>
<feature type="chain" id="PRO_5045717361" description="Lipoprotein" evidence="1">
    <location>
        <begin position="19"/>
        <end position="157"/>
    </location>
</feature>
<evidence type="ECO:0000313" key="3">
    <source>
        <dbReference type="Proteomes" id="UP000670947"/>
    </source>
</evidence>
<accession>A0ABS3WKA3</accession>
<proteinExistence type="predicted"/>
<name>A0ABS3WKA3_9BACL</name>
<evidence type="ECO:0000256" key="1">
    <source>
        <dbReference type="SAM" id="SignalP"/>
    </source>
</evidence>
<protein>
    <recommendedName>
        <fullName evidence="4">Lipoprotein</fullName>
    </recommendedName>
</protein>
<evidence type="ECO:0008006" key="4">
    <source>
        <dbReference type="Google" id="ProtNLM"/>
    </source>
</evidence>
<dbReference type="RefSeq" id="WP_208851265.1">
    <property type="nucleotide sequence ID" value="NZ_JAGGDJ010000071.1"/>
</dbReference>
<feature type="signal peptide" evidence="1">
    <location>
        <begin position="1"/>
        <end position="18"/>
    </location>
</feature>
<reference evidence="2 3" key="1">
    <citation type="submission" date="2021-03" db="EMBL/GenBank/DDBJ databases">
        <title>Paenibacillus artemisicola MWE-103 whole genome sequence.</title>
        <authorList>
            <person name="Ham Y.J."/>
        </authorList>
    </citation>
    <scope>NUCLEOTIDE SEQUENCE [LARGE SCALE GENOMIC DNA]</scope>
    <source>
        <strain evidence="2 3">MWE-103</strain>
    </source>
</reference>
<dbReference type="EMBL" id="JAGGDJ010000071">
    <property type="protein sequence ID" value="MBO7748737.1"/>
    <property type="molecule type" value="Genomic_DNA"/>
</dbReference>
<comment type="caution">
    <text evidence="2">The sequence shown here is derived from an EMBL/GenBank/DDBJ whole genome shotgun (WGS) entry which is preliminary data.</text>
</comment>
<organism evidence="2 3">
    <name type="scientific">Paenibacillus artemisiicola</name>
    <dbReference type="NCBI Taxonomy" id="1172618"/>
    <lineage>
        <taxon>Bacteria</taxon>
        <taxon>Bacillati</taxon>
        <taxon>Bacillota</taxon>
        <taxon>Bacilli</taxon>
        <taxon>Bacillales</taxon>
        <taxon>Paenibacillaceae</taxon>
        <taxon>Paenibacillus</taxon>
    </lineage>
</organism>
<dbReference type="Proteomes" id="UP000670947">
    <property type="component" value="Unassembled WGS sequence"/>
</dbReference>
<evidence type="ECO:0000313" key="2">
    <source>
        <dbReference type="EMBL" id="MBO7748737.1"/>
    </source>
</evidence>
<keyword evidence="3" id="KW-1185">Reference proteome</keyword>
<sequence>MRWRMILTFLLASTLLLSGCKQNENDVYIGMQRNTIQDLKSGREMDYIYEFRGHSKHWAALYITYKPKGEENHTSRLFMKYIGKDPRPSGQLRYEYDTVGGGDGNGTLPSVDKIGNVYSLGSSGGNGSTANPDSSVKMQVWWNKTSETIQLDPIGTE</sequence>